<dbReference type="Pfam" id="PF01341">
    <property type="entry name" value="Glyco_hydro_6"/>
    <property type="match status" value="1"/>
</dbReference>
<dbReference type="InterPro" id="IPR017441">
    <property type="entry name" value="Protein_kinase_ATP_BS"/>
</dbReference>
<dbReference type="AlphaFoldDB" id="A0A940WHS4"/>
<dbReference type="GO" id="GO:0005524">
    <property type="term" value="F:ATP binding"/>
    <property type="evidence" value="ECO:0007669"/>
    <property type="project" value="UniProtKB-UniRule"/>
</dbReference>
<gene>
    <name evidence="6" type="ORF">JOL79_19335</name>
</gene>
<accession>A0A940WHS4</accession>
<sequence>MSRSGVNGGGEPGSLPGSDDGPRSGPQHPADLRKNDPRQVGPYRLLRRLGEGGMGTVYLGEAPDGTRVAVKLLHHTIAADPGFRRRFRREVEAAKRVARFCTAAVLDAEVDGETVYLVTEYVAGPTLRQAVERDGPLRGSSLDGLAVSVAVALRAIHAAGIIHRDLKPGNVLLSPVGPKVIDFGVAHLADAATQMSSAVVGTPSFMSPEQFEGGPLTPASDVFAWAGTVAYAGTGRAPFGQGSLPVVLNRVLNGEPDLTGLDGPLGALVARALAKDPAVRPTVPDILDVLTGSGPVVESPILGSQVFGSAATTMPGGVTRRRGVLGGVVAGVAGLAVIATVAVVKLGGDDTPPSGPAASGVTSTVTSTRSAVAGAAPAGTPASPAASKGSDGNPLREPTVRFAYRPDPDARRQADVLNAQGRKADAALMRALAAVPHPVNLNATAAVAGRAVASAVRLASARHAVPVFVTDQIPMKDCSQWGQPDERSYRAWIDRVAKGIGSARTVVVLEPNSLTKVAGSDSCSSGGKAGAAERYRELGYAVNRLGALPHTAVYLDGGIEGWPSLIQIADRLVRAGVERADGFYLNAADYQETDGLVRYGESLSRCLYLRLDDDHNTCSGAELDAVPAGVPLTHFVIDTSRNGKGGWSPPDGKYADPQAWCNPPGRGVGIRPTTDTGSELVDAYLWLRAPEMSNGQCTRGGPGPQDPVYKQVDPIGGTWWAALALDRARNAVPPLR</sequence>
<organism evidence="6 7">
    <name type="scientific">Microbispora oryzae</name>
    <dbReference type="NCBI Taxonomy" id="2806554"/>
    <lineage>
        <taxon>Bacteria</taxon>
        <taxon>Bacillati</taxon>
        <taxon>Actinomycetota</taxon>
        <taxon>Actinomycetes</taxon>
        <taxon>Streptosporangiales</taxon>
        <taxon>Streptosporangiaceae</taxon>
        <taxon>Microbispora</taxon>
    </lineage>
</organism>
<dbReference type="InterPro" id="IPR016288">
    <property type="entry name" value="Beta_cellobiohydrolase"/>
</dbReference>
<dbReference type="PANTHER" id="PTHR34876:SF4">
    <property type="entry name" value="1,4-BETA-D-GLUCAN CELLOBIOHYDROLASE C-RELATED"/>
    <property type="match status" value="1"/>
</dbReference>
<evidence type="ECO:0000256" key="3">
    <source>
        <dbReference type="PROSITE-ProRule" id="PRU10141"/>
    </source>
</evidence>
<dbReference type="InterPro" id="IPR011009">
    <property type="entry name" value="Kinase-like_dom_sf"/>
</dbReference>
<evidence type="ECO:0000256" key="4">
    <source>
        <dbReference type="SAM" id="MobiDB-lite"/>
    </source>
</evidence>
<dbReference type="Pfam" id="PF00069">
    <property type="entry name" value="Pkinase"/>
    <property type="match status" value="1"/>
</dbReference>
<dbReference type="GO" id="GO:0004553">
    <property type="term" value="F:hydrolase activity, hydrolyzing O-glycosyl compounds"/>
    <property type="evidence" value="ECO:0007669"/>
    <property type="project" value="InterPro"/>
</dbReference>
<feature type="region of interest" description="Disordered" evidence="4">
    <location>
        <begin position="1"/>
        <end position="41"/>
    </location>
</feature>
<evidence type="ECO:0000256" key="1">
    <source>
        <dbReference type="ARBA" id="ARBA00022741"/>
    </source>
</evidence>
<feature type="compositionally biased region" description="Low complexity" evidence="4">
    <location>
        <begin position="369"/>
        <end position="390"/>
    </location>
</feature>
<dbReference type="Gene3D" id="3.30.200.20">
    <property type="entry name" value="Phosphorylase Kinase, domain 1"/>
    <property type="match status" value="1"/>
</dbReference>
<dbReference type="Gene3D" id="3.20.20.40">
    <property type="entry name" value="1, 4-beta cellobiohydrolase"/>
    <property type="match status" value="1"/>
</dbReference>
<dbReference type="RefSeq" id="WP_210157246.1">
    <property type="nucleotide sequence ID" value="NZ_JAFCNB010000010.1"/>
</dbReference>
<comment type="caution">
    <text evidence="6">The sequence shown here is derived from an EMBL/GenBank/DDBJ whole genome shotgun (WGS) entry which is preliminary data.</text>
</comment>
<keyword evidence="2 3" id="KW-0067">ATP-binding</keyword>
<feature type="binding site" evidence="3">
    <location>
        <position position="71"/>
    </location>
    <ligand>
        <name>ATP</name>
        <dbReference type="ChEBI" id="CHEBI:30616"/>
    </ligand>
</feature>
<protein>
    <submittedName>
        <fullName evidence="6">Glycoside hydrolase family 6 protein</fullName>
    </submittedName>
</protein>
<dbReference type="PROSITE" id="PS50011">
    <property type="entry name" value="PROTEIN_KINASE_DOM"/>
    <property type="match status" value="1"/>
</dbReference>
<keyword evidence="1 3" id="KW-0547">Nucleotide-binding</keyword>
<dbReference type="Proteomes" id="UP000674234">
    <property type="component" value="Unassembled WGS sequence"/>
</dbReference>
<keyword evidence="7" id="KW-1185">Reference proteome</keyword>
<evidence type="ECO:0000313" key="7">
    <source>
        <dbReference type="Proteomes" id="UP000674234"/>
    </source>
</evidence>
<dbReference type="InterPro" id="IPR008271">
    <property type="entry name" value="Ser/Thr_kinase_AS"/>
</dbReference>
<dbReference type="PRINTS" id="PR00733">
    <property type="entry name" value="GLHYDRLASE6"/>
</dbReference>
<evidence type="ECO:0000313" key="6">
    <source>
        <dbReference type="EMBL" id="MBP2705964.1"/>
    </source>
</evidence>
<dbReference type="Gene3D" id="1.10.510.10">
    <property type="entry name" value="Transferase(Phosphotransferase) domain 1"/>
    <property type="match status" value="1"/>
</dbReference>
<dbReference type="CDD" id="cd14014">
    <property type="entry name" value="STKc_PknB_like"/>
    <property type="match status" value="1"/>
</dbReference>
<dbReference type="PROSITE" id="PS00107">
    <property type="entry name" value="PROTEIN_KINASE_ATP"/>
    <property type="match status" value="1"/>
</dbReference>
<feature type="domain" description="Protein kinase" evidence="5">
    <location>
        <begin position="43"/>
        <end position="302"/>
    </location>
</feature>
<dbReference type="SMART" id="SM00220">
    <property type="entry name" value="S_TKc"/>
    <property type="match status" value="1"/>
</dbReference>
<feature type="region of interest" description="Disordered" evidence="4">
    <location>
        <begin position="369"/>
        <end position="409"/>
    </location>
</feature>
<evidence type="ECO:0000256" key="2">
    <source>
        <dbReference type="ARBA" id="ARBA00022840"/>
    </source>
</evidence>
<feature type="compositionally biased region" description="Gly residues" evidence="4">
    <location>
        <begin position="1"/>
        <end position="12"/>
    </location>
</feature>
<dbReference type="PROSITE" id="PS00108">
    <property type="entry name" value="PROTEIN_KINASE_ST"/>
    <property type="match status" value="1"/>
</dbReference>
<dbReference type="GO" id="GO:0030245">
    <property type="term" value="P:cellulose catabolic process"/>
    <property type="evidence" value="ECO:0007669"/>
    <property type="project" value="InterPro"/>
</dbReference>
<proteinExistence type="predicted"/>
<name>A0A940WHS4_9ACTN</name>
<dbReference type="SUPFAM" id="SSF51989">
    <property type="entry name" value="Glycosyl hydrolases family 6, cellulases"/>
    <property type="match status" value="1"/>
</dbReference>
<dbReference type="PANTHER" id="PTHR34876">
    <property type="match status" value="1"/>
</dbReference>
<dbReference type="SUPFAM" id="SSF56112">
    <property type="entry name" value="Protein kinase-like (PK-like)"/>
    <property type="match status" value="1"/>
</dbReference>
<dbReference type="InterPro" id="IPR000719">
    <property type="entry name" value="Prot_kinase_dom"/>
</dbReference>
<dbReference type="GO" id="GO:0004672">
    <property type="term" value="F:protein kinase activity"/>
    <property type="evidence" value="ECO:0007669"/>
    <property type="project" value="InterPro"/>
</dbReference>
<evidence type="ECO:0000259" key="5">
    <source>
        <dbReference type="PROSITE" id="PS50011"/>
    </source>
</evidence>
<dbReference type="EMBL" id="JAFCNB010000010">
    <property type="protein sequence ID" value="MBP2705964.1"/>
    <property type="molecule type" value="Genomic_DNA"/>
</dbReference>
<dbReference type="InterPro" id="IPR036434">
    <property type="entry name" value="Beta_cellobiohydrolase_sf"/>
</dbReference>
<keyword evidence="6" id="KW-0378">Hydrolase</keyword>
<reference evidence="6" key="1">
    <citation type="submission" date="2021-02" db="EMBL/GenBank/DDBJ databases">
        <title>Draft genome sequence of Microbispora sp. RL4-1S isolated from rice leaves in Thailand.</title>
        <authorList>
            <person name="Muangham S."/>
            <person name="Duangmal K."/>
        </authorList>
    </citation>
    <scope>NUCLEOTIDE SEQUENCE</scope>
    <source>
        <strain evidence="6">RL4-1S</strain>
    </source>
</reference>